<protein>
    <submittedName>
        <fullName evidence="1">Uncharacterized protein</fullName>
    </submittedName>
</protein>
<name>A0A645BY81_9ZZZZ</name>
<dbReference type="AlphaFoldDB" id="A0A645BY81"/>
<evidence type="ECO:0000313" key="1">
    <source>
        <dbReference type="EMBL" id="MPM70329.1"/>
    </source>
</evidence>
<dbReference type="EMBL" id="VSSQ01023414">
    <property type="protein sequence ID" value="MPM70329.1"/>
    <property type="molecule type" value="Genomic_DNA"/>
</dbReference>
<reference evidence="1" key="1">
    <citation type="submission" date="2019-08" db="EMBL/GenBank/DDBJ databases">
        <authorList>
            <person name="Kucharzyk K."/>
            <person name="Murdoch R.W."/>
            <person name="Higgins S."/>
            <person name="Loffler F."/>
        </authorList>
    </citation>
    <scope>NUCLEOTIDE SEQUENCE</scope>
</reference>
<proteinExistence type="predicted"/>
<sequence>MRGGGVKAGDQLGILAQLLIYASVKNSYILLRVSLDRQFGGRGVVHHHICRHLTVVDRIYPVIDYYRPLFEASLEFVRHTDDPLPQFVDAAA</sequence>
<gene>
    <name evidence="1" type="ORF">SDC9_117284</name>
</gene>
<organism evidence="1">
    <name type="scientific">bioreactor metagenome</name>
    <dbReference type="NCBI Taxonomy" id="1076179"/>
    <lineage>
        <taxon>unclassified sequences</taxon>
        <taxon>metagenomes</taxon>
        <taxon>ecological metagenomes</taxon>
    </lineage>
</organism>
<comment type="caution">
    <text evidence="1">The sequence shown here is derived from an EMBL/GenBank/DDBJ whole genome shotgun (WGS) entry which is preliminary data.</text>
</comment>
<accession>A0A645BY81</accession>